<sequence length="1428" mass="154252">MRCLLFFKIKNGGSAQKIMKNNKKKISKIATYALSSALLLSSLGLSTPAEAASKRNMDSMISQMKEQAASKQQPSKKVDTKKVKQQKLQLQADDIIRVIVEVEGQTPVEYATEKGQLYKDLSASKKQEIGAKVEKQQKSVKDKIKAKGVKFKFKKNFNVAFSGFSGEVTYSDVAKIESIAGVKNVFLANEYNRPEVKPDMTTSHQFIQSKQTWADAGFKGEGMVVSVIDSGVDPSHKDFVLTDNATGDLSESEVNSIVEEGGLKGKFYTEKVPYGYNYYDQNDTVLDLGPDASMHGMHVAGTVAANGDEANGGIKGVAPEAQVLGMKVFSNDPNYPSTWSDIYLAAIDDSIKLGADVLNMSLGSTASFYDERSAEDLAITRAVENGIVCSVSAGNSGHVSSGWDNPFASNPDIGVVGAPGLNTDSIQVAASGNEAFLYQHTATVEGVDGFSSVGYGIDNWTKLAEKNGGKLELVSLGTKLGYPADYAGVDVKGKVVVVPRGALSFYDKTKNAADAGAIGIIVHNATNGFFYENQGGWQVPFMMISKQEGIDLLEAIEAGNTTLHVSEKSKTEDAEMGRMTDFTSWGTTPSLELKPEITAPGGKITSTLNDDQYGQMSGTSMAAPHVAGGAALVQQYLTGDERFGDLTVEERTRLAKVLLMNTAKVIDDVHGQPFSPRRQGAGMMQTFAAVDTPVFFFNEETGEAKVELKDFTSKTIEMSFGAQNISDEDVTYNVNTDVLADTIIQAGGMDYNALTAGDLKDVKISAPETVTVKAGDYASFTVTVDLSDAKIPVLDANGEENGFQELKENMFVEGFVKLEDAEKVQPTLAVPYVGFYGNWDEPEIVDGFKDLGENRFFDLDYLFDGAHDMLENDGDFVGLIPGKEFYAISPNGDEQQENIYPLPSFLRNASEVQYNILDKDGKFLRRVAMEKNVRKSFYDTGSGTPYSFSEKRKWDGTVKGNVVEDGMYYYEIKSVIDYDGADWQSKKIPVVVDNTAPKVNAKFDPESKVVTWETEEAGTGVELYGIFVDGEIVDTVGEDATMYQFTEELPAKAVIDVFAIDYMGNVGGDKAAIGDSDIPLIFLDDNGPAPYGQYNTTEIPVSGYVTDDSGIKKLTVNGEEVEVVEDEAGNLTFSTTAKFDSEGLHDVLISVTDYDNKEFKISRKVFIDTTAAEITVVAPEKVNNDKDEATLKINLKDNFNFFSLFVDDNHEFESTFESPHDVLVEGNETLEVTVPLKDGANTFTLTATDLGGNKTTKTVTVNRVDTEGPALAIYVVSDKSTKVQGATEPGSKVTVMAGGKTLGTAKALSNGRYYVTIPVQKGGTVLTVVAEDAAKNKTTKTVTVKDTTAPNAPTVYYVSTKSVLVQGRTEAGAKAIVRVGSRVIGTATADRYGKFKAPIAKQKKGTVLSVTVQDAAGNTSKATKVTVK</sequence>
<dbReference type="Gene3D" id="2.60.40.10">
    <property type="entry name" value="Immunoglobulins"/>
    <property type="match status" value="3"/>
</dbReference>
<dbReference type="InterPro" id="IPR034216">
    <property type="entry name" value="C5a_Peptidase"/>
</dbReference>
<dbReference type="PROSITE" id="PS00138">
    <property type="entry name" value="SUBTILASE_SER"/>
    <property type="match status" value="1"/>
</dbReference>
<comment type="similarity">
    <text evidence="1 9 10">Belongs to the peptidase S8 family.</text>
</comment>
<dbReference type="PROSITE" id="PS51892">
    <property type="entry name" value="SUBTILASE"/>
    <property type="match status" value="1"/>
</dbReference>
<dbReference type="InterPro" id="IPR046450">
    <property type="entry name" value="PA_dom_sf"/>
</dbReference>
<dbReference type="Pfam" id="PF17936">
    <property type="entry name" value="Big_6"/>
    <property type="match status" value="2"/>
</dbReference>
<feature type="domain" description="Bacterial Ig" evidence="14">
    <location>
        <begin position="1272"/>
        <end position="1346"/>
    </location>
</feature>
<feature type="domain" description="Bacterial Ig" evidence="14">
    <location>
        <begin position="1349"/>
        <end position="1428"/>
    </location>
</feature>
<dbReference type="InterPro" id="IPR041498">
    <property type="entry name" value="Big_6"/>
</dbReference>
<name>A0A235F942_9BACL</name>
<dbReference type="InterPro" id="IPR051048">
    <property type="entry name" value="Peptidase_S8/S53_subtilisin"/>
</dbReference>
<keyword evidence="4" id="KW-0732">Signal</keyword>
<feature type="domain" description="C5a peptidase/Subtilisin-like protease SBT2-like Fn3-like" evidence="13">
    <location>
        <begin position="706"/>
        <end position="833"/>
    </location>
</feature>
<dbReference type="PROSITE" id="PS00137">
    <property type="entry name" value="SUBTILASE_HIS"/>
    <property type="match status" value="1"/>
</dbReference>
<dbReference type="InterPro" id="IPR003137">
    <property type="entry name" value="PA_domain"/>
</dbReference>
<dbReference type="GO" id="GO:0016020">
    <property type="term" value="C:membrane"/>
    <property type="evidence" value="ECO:0007669"/>
    <property type="project" value="InterPro"/>
</dbReference>
<dbReference type="Pfam" id="PF06280">
    <property type="entry name" value="fn3_5"/>
    <property type="match status" value="1"/>
</dbReference>
<evidence type="ECO:0000259" key="12">
    <source>
        <dbReference type="Pfam" id="PF02225"/>
    </source>
</evidence>
<evidence type="ECO:0000256" key="10">
    <source>
        <dbReference type="RuleBase" id="RU003355"/>
    </source>
</evidence>
<evidence type="ECO:0000256" key="7">
    <source>
        <dbReference type="ARBA" id="ARBA00022825"/>
    </source>
</evidence>
<keyword evidence="7 9" id="KW-0720">Serine protease</keyword>
<dbReference type="Gene3D" id="2.60.40.1710">
    <property type="entry name" value="Subtilisin-like superfamily"/>
    <property type="match status" value="1"/>
</dbReference>
<keyword evidence="6 9" id="KW-0378">Hydrolase</keyword>
<evidence type="ECO:0000313" key="15">
    <source>
        <dbReference type="EMBL" id="OYD57533.1"/>
    </source>
</evidence>
<keyword evidence="3 9" id="KW-0645">Protease</keyword>
<dbReference type="InterPro" id="IPR000209">
    <property type="entry name" value="Peptidase_S8/S53_dom"/>
</dbReference>
<dbReference type="InterPro" id="IPR010435">
    <property type="entry name" value="C5a/SBT2-like_Fn3"/>
</dbReference>
<evidence type="ECO:0000256" key="9">
    <source>
        <dbReference type="PROSITE-ProRule" id="PRU01240"/>
    </source>
</evidence>
<organism evidence="15 16">
    <name type="scientific">Fictibacillus aquaticus</name>
    <dbReference type="NCBI Taxonomy" id="2021314"/>
    <lineage>
        <taxon>Bacteria</taxon>
        <taxon>Bacillati</taxon>
        <taxon>Bacillota</taxon>
        <taxon>Bacilli</taxon>
        <taxon>Bacillales</taxon>
        <taxon>Fictibacillaceae</taxon>
        <taxon>Fictibacillus</taxon>
    </lineage>
</organism>
<evidence type="ECO:0000256" key="8">
    <source>
        <dbReference type="PIRSR" id="PIRSR615500-1"/>
    </source>
</evidence>
<proteinExistence type="inferred from homology"/>
<dbReference type="PANTHER" id="PTHR43399:SF4">
    <property type="entry name" value="CELL WALL-ASSOCIATED PROTEASE"/>
    <property type="match status" value="1"/>
</dbReference>
<evidence type="ECO:0000256" key="2">
    <source>
        <dbReference type="ARBA" id="ARBA00022525"/>
    </source>
</evidence>
<dbReference type="Pfam" id="PF00082">
    <property type="entry name" value="Peptidase_S8"/>
    <property type="match status" value="1"/>
</dbReference>
<dbReference type="GO" id="GO:0006508">
    <property type="term" value="P:proteolysis"/>
    <property type="evidence" value="ECO:0007669"/>
    <property type="project" value="UniProtKB-KW"/>
</dbReference>
<dbReference type="CDD" id="cd07475">
    <property type="entry name" value="Peptidases_S8_C5a_Peptidase"/>
    <property type="match status" value="1"/>
</dbReference>
<evidence type="ECO:0000259" key="11">
    <source>
        <dbReference type="Pfam" id="PF00082"/>
    </source>
</evidence>
<accession>A0A235F942</accession>
<dbReference type="GO" id="GO:0004252">
    <property type="term" value="F:serine-type endopeptidase activity"/>
    <property type="evidence" value="ECO:0007669"/>
    <property type="project" value="UniProtKB-UniRule"/>
</dbReference>
<dbReference type="PRINTS" id="PR00723">
    <property type="entry name" value="SUBTILISIN"/>
</dbReference>
<dbReference type="SUPFAM" id="SSF52743">
    <property type="entry name" value="Subtilisin-like"/>
    <property type="match status" value="1"/>
</dbReference>
<dbReference type="EMBL" id="NOII01000003">
    <property type="protein sequence ID" value="OYD57533.1"/>
    <property type="molecule type" value="Genomic_DNA"/>
</dbReference>
<evidence type="ECO:0000256" key="6">
    <source>
        <dbReference type="ARBA" id="ARBA00022801"/>
    </source>
</evidence>
<feature type="active site" description="Charge relay system" evidence="8 9">
    <location>
        <position position="229"/>
    </location>
</feature>
<gene>
    <name evidence="15" type="ORF">CGZ90_12745</name>
</gene>
<comment type="caution">
    <text evidence="15">The sequence shown here is derived from an EMBL/GenBank/DDBJ whole genome shotgun (WGS) entry which is preliminary data.</text>
</comment>
<evidence type="ECO:0008006" key="17">
    <source>
        <dbReference type="Google" id="ProtNLM"/>
    </source>
</evidence>
<dbReference type="Gene3D" id="3.50.30.30">
    <property type="match status" value="1"/>
</dbReference>
<evidence type="ECO:0000259" key="13">
    <source>
        <dbReference type="Pfam" id="PF06280"/>
    </source>
</evidence>
<feature type="domain" description="PA" evidence="12">
    <location>
        <begin position="472"/>
        <end position="551"/>
    </location>
</feature>
<evidence type="ECO:0000256" key="3">
    <source>
        <dbReference type="ARBA" id="ARBA00022670"/>
    </source>
</evidence>
<dbReference type="InterPro" id="IPR015500">
    <property type="entry name" value="Peptidase_S8_subtilisin-rel"/>
</dbReference>
<feature type="active site" description="Charge relay system" evidence="8 9">
    <location>
        <position position="295"/>
    </location>
</feature>
<dbReference type="InterPro" id="IPR023827">
    <property type="entry name" value="Peptidase_S8_Asp-AS"/>
</dbReference>
<dbReference type="SUPFAM" id="SSF52025">
    <property type="entry name" value="PA domain"/>
    <property type="match status" value="1"/>
</dbReference>
<evidence type="ECO:0000313" key="16">
    <source>
        <dbReference type="Proteomes" id="UP000215059"/>
    </source>
</evidence>
<evidence type="ECO:0000256" key="5">
    <source>
        <dbReference type="ARBA" id="ARBA00022737"/>
    </source>
</evidence>
<keyword evidence="2" id="KW-0964">Secreted</keyword>
<evidence type="ECO:0000256" key="4">
    <source>
        <dbReference type="ARBA" id="ARBA00022729"/>
    </source>
</evidence>
<feature type="active site" description="Charge relay system" evidence="8 9">
    <location>
        <position position="620"/>
    </location>
</feature>
<dbReference type="InterPro" id="IPR013783">
    <property type="entry name" value="Ig-like_fold"/>
</dbReference>
<feature type="domain" description="Peptidase S8/S53" evidence="11">
    <location>
        <begin position="220"/>
        <end position="682"/>
    </location>
</feature>
<dbReference type="Gene3D" id="3.40.50.200">
    <property type="entry name" value="Peptidase S8/S53 domain"/>
    <property type="match status" value="1"/>
</dbReference>
<keyword evidence="16" id="KW-1185">Reference proteome</keyword>
<dbReference type="Pfam" id="PF02225">
    <property type="entry name" value="PA"/>
    <property type="match status" value="1"/>
</dbReference>
<evidence type="ECO:0000256" key="1">
    <source>
        <dbReference type="ARBA" id="ARBA00011073"/>
    </source>
</evidence>
<keyword evidence="5" id="KW-0677">Repeat</keyword>
<dbReference type="InterPro" id="IPR023828">
    <property type="entry name" value="Peptidase_S8_Ser-AS"/>
</dbReference>
<dbReference type="PROSITE" id="PS00136">
    <property type="entry name" value="SUBTILASE_ASP"/>
    <property type="match status" value="1"/>
</dbReference>
<dbReference type="PANTHER" id="PTHR43399">
    <property type="entry name" value="SUBTILISIN-RELATED"/>
    <property type="match status" value="1"/>
</dbReference>
<dbReference type="InterPro" id="IPR022398">
    <property type="entry name" value="Peptidase_S8_His-AS"/>
</dbReference>
<protein>
    <recommendedName>
        <fullName evidence="17">Lactocepin</fullName>
    </recommendedName>
</protein>
<evidence type="ECO:0000259" key="14">
    <source>
        <dbReference type="Pfam" id="PF17936"/>
    </source>
</evidence>
<reference evidence="15 16" key="1">
    <citation type="submission" date="2017-07" db="EMBL/GenBank/DDBJ databases">
        <title>Fictibacillus sp. nov. GDSW-R2A3 Genome sequencing and assembly.</title>
        <authorList>
            <person name="Mayilraj S."/>
        </authorList>
    </citation>
    <scope>NUCLEOTIDE SEQUENCE [LARGE SCALE GENOMIC DNA]</scope>
    <source>
        <strain evidence="15 16">GDSW-R2A3</strain>
    </source>
</reference>
<dbReference type="InterPro" id="IPR036852">
    <property type="entry name" value="Peptidase_S8/S53_dom_sf"/>
</dbReference>
<dbReference type="Proteomes" id="UP000215059">
    <property type="component" value="Unassembled WGS sequence"/>
</dbReference>